<feature type="region of interest" description="Disordered" evidence="4">
    <location>
        <begin position="145"/>
        <end position="167"/>
    </location>
</feature>
<dbReference type="CDD" id="cd11764">
    <property type="entry name" value="SH3_Eps8"/>
    <property type="match status" value="1"/>
</dbReference>
<feature type="compositionally biased region" description="Pro residues" evidence="4">
    <location>
        <begin position="500"/>
        <end position="519"/>
    </location>
</feature>
<dbReference type="HOGENOM" id="CLU_014510_1_1_1"/>
<dbReference type="GO" id="GO:0007266">
    <property type="term" value="P:Rho protein signal transduction"/>
    <property type="evidence" value="ECO:0000318"/>
    <property type="project" value="GO_Central"/>
</dbReference>
<dbReference type="SMART" id="SM00326">
    <property type="entry name" value="SH3"/>
    <property type="match status" value="1"/>
</dbReference>
<gene>
    <name evidence="6" type="ORF">NEMVEDRAFT_v1g222155</name>
</gene>
<dbReference type="Proteomes" id="UP000001593">
    <property type="component" value="Unassembled WGS sequence"/>
</dbReference>
<reference evidence="6 7" key="1">
    <citation type="journal article" date="2007" name="Science">
        <title>Sea anemone genome reveals ancestral eumetazoan gene repertoire and genomic organization.</title>
        <authorList>
            <person name="Putnam N.H."/>
            <person name="Srivastava M."/>
            <person name="Hellsten U."/>
            <person name="Dirks B."/>
            <person name="Chapman J."/>
            <person name="Salamov A."/>
            <person name="Terry A."/>
            <person name="Shapiro H."/>
            <person name="Lindquist E."/>
            <person name="Kapitonov V.V."/>
            <person name="Jurka J."/>
            <person name="Genikhovich G."/>
            <person name="Grigoriev I.V."/>
            <person name="Lucas S.M."/>
            <person name="Steele R.E."/>
            <person name="Finnerty J.R."/>
            <person name="Technau U."/>
            <person name="Martindale M.Q."/>
            <person name="Rokhsar D.S."/>
        </authorList>
    </citation>
    <scope>NUCLEOTIDE SEQUENCE [LARGE SCALE GENOMIC DNA]</scope>
    <source>
        <strain evidence="7">CH2 X CH6</strain>
    </source>
</reference>
<dbReference type="Pfam" id="PF22975">
    <property type="entry name" value="EPS8_2nd"/>
    <property type="match status" value="1"/>
</dbReference>
<evidence type="ECO:0000313" key="6">
    <source>
        <dbReference type="EMBL" id="EDO29184.1"/>
    </source>
</evidence>
<dbReference type="SUPFAM" id="SSF50729">
    <property type="entry name" value="PH domain-like"/>
    <property type="match status" value="1"/>
</dbReference>
<evidence type="ECO:0000313" key="7">
    <source>
        <dbReference type="Proteomes" id="UP000001593"/>
    </source>
</evidence>
<protein>
    <recommendedName>
        <fullName evidence="5">SH3 domain-containing protein</fullName>
    </recommendedName>
</protein>
<feature type="compositionally biased region" description="Low complexity" evidence="4">
    <location>
        <begin position="520"/>
        <end position="532"/>
    </location>
</feature>
<dbReference type="GO" id="GO:0005886">
    <property type="term" value="C:plasma membrane"/>
    <property type="evidence" value="ECO:0000318"/>
    <property type="project" value="GO_Central"/>
</dbReference>
<dbReference type="InterPro" id="IPR039801">
    <property type="entry name" value="EPS8-like"/>
</dbReference>
<dbReference type="SUPFAM" id="SSF50044">
    <property type="entry name" value="SH3-domain"/>
    <property type="match status" value="1"/>
</dbReference>
<dbReference type="Gene3D" id="2.30.30.40">
    <property type="entry name" value="SH3 Domains"/>
    <property type="match status" value="1"/>
</dbReference>
<dbReference type="Pfam" id="PF08416">
    <property type="entry name" value="PTB"/>
    <property type="match status" value="1"/>
</dbReference>
<dbReference type="PANTHER" id="PTHR12287:SF23">
    <property type="entry name" value="AROUSER, ISOFORM A-RELATED"/>
    <property type="match status" value="1"/>
</dbReference>
<keyword evidence="7" id="KW-1185">Reference proteome</keyword>
<evidence type="ECO:0000256" key="3">
    <source>
        <dbReference type="PROSITE-ProRule" id="PRU00192"/>
    </source>
</evidence>
<keyword evidence="2 3" id="KW-0728">SH3 domain</keyword>
<evidence type="ECO:0000259" key="5">
    <source>
        <dbReference type="PROSITE" id="PS50002"/>
    </source>
</evidence>
<dbReference type="Gene3D" id="2.30.29.30">
    <property type="entry name" value="Pleckstrin-homology domain (PH domain)/Phosphotyrosine-binding domain (PTB)"/>
    <property type="match status" value="1"/>
</dbReference>
<evidence type="ECO:0000256" key="1">
    <source>
        <dbReference type="ARBA" id="ARBA00006197"/>
    </source>
</evidence>
<dbReference type="PROSITE" id="PS50002">
    <property type="entry name" value="SH3"/>
    <property type="match status" value="1"/>
</dbReference>
<dbReference type="InParanoid" id="A7T4C9"/>
<dbReference type="InterPro" id="IPR001452">
    <property type="entry name" value="SH3_domain"/>
</dbReference>
<accession>A7T4C9</accession>
<dbReference type="InterPro" id="IPR055093">
    <property type="entry name" value="EPS8_2nd"/>
</dbReference>
<feature type="compositionally biased region" description="Basic and acidic residues" evidence="4">
    <location>
        <begin position="489"/>
        <end position="498"/>
    </location>
</feature>
<dbReference type="GO" id="GO:0035023">
    <property type="term" value="P:regulation of Rho protein signal transduction"/>
    <property type="evidence" value="ECO:0000318"/>
    <property type="project" value="GO_Central"/>
</dbReference>
<dbReference type="OMA" id="ERYQHAM"/>
<dbReference type="GO" id="GO:0003779">
    <property type="term" value="F:actin binding"/>
    <property type="evidence" value="ECO:0000318"/>
    <property type="project" value="GO_Central"/>
</dbReference>
<dbReference type="AlphaFoldDB" id="A7T4C9"/>
<name>A7T4C9_NEMVE</name>
<sequence length="547" mass="60376">MEMRLTDTDIVLLDGETQHLASFTLKTAQESQISAKERLVHTKELLAKGNLWTKEMEMRLTDTDIVLLDGETQNVIEVYPLASIGTVQHISDDTDLNSVLLFSTLQTDDKYAATHLFQSDRVPVASGYAFYLTIAAFSVHSQSNIKKPSRVPRGSSQGDGEQEDSNSLEALEARTNRDVQILNHCIDDIENLVWRTKRSAEAWKKLQKKKGKVKADSQLALEARPPPEADFVDAFQKFKHAFNLLARLRQHIHNPNASELVHYLFVPLSLLIRCTNGSSKRFKDVFIPPYAPIFKDGWVPPEYVGGKDVPANISAAVAANAAAVAQMNDTKRGDDSGPTSPTVLAAAAKFRRLASIKNENDKETTPSSTPGKRGIFRRTTVLYDFQARNSRELSVKQNEELVVLDDSRQWWCVRNSEGAIGFIPNTVVQANNEQGLSQKDKAYLPAPPSSPPPPIPTATVTITSSSSMEKVSSETRKLPRVELRHVEVHEKLVARQDDTPIPPPPPMSPPPPTPPPPATSPVTKLQTTTTKTGNHAMVPGHGSKRSQ</sequence>
<dbReference type="EMBL" id="DS470836">
    <property type="protein sequence ID" value="EDO29184.1"/>
    <property type="molecule type" value="Genomic_DNA"/>
</dbReference>
<feature type="domain" description="SH3" evidence="5">
    <location>
        <begin position="374"/>
        <end position="433"/>
    </location>
</feature>
<dbReference type="PANTHER" id="PTHR12287">
    <property type="entry name" value="EPIDERMAL GROWTH FACTOR RECEPTOR KINASE SUBSTRATE EPS8-RELATED PROTEIN"/>
    <property type="match status" value="1"/>
</dbReference>
<dbReference type="STRING" id="45351.A7T4C9"/>
<comment type="similarity">
    <text evidence="1">Belongs to the EPS8 family.</text>
</comment>
<organism evidence="6 7">
    <name type="scientific">Nematostella vectensis</name>
    <name type="common">Starlet sea anemone</name>
    <dbReference type="NCBI Taxonomy" id="45351"/>
    <lineage>
        <taxon>Eukaryota</taxon>
        <taxon>Metazoa</taxon>
        <taxon>Cnidaria</taxon>
        <taxon>Anthozoa</taxon>
        <taxon>Hexacorallia</taxon>
        <taxon>Actiniaria</taxon>
        <taxon>Edwardsiidae</taxon>
        <taxon>Nematostella</taxon>
    </lineage>
</organism>
<dbReference type="eggNOG" id="KOG3557">
    <property type="taxonomic scope" value="Eukaryota"/>
</dbReference>
<feature type="region of interest" description="Disordered" evidence="4">
    <location>
        <begin position="489"/>
        <end position="547"/>
    </location>
</feature>
<dbReference type="PhylomeDB" id="A7T4C9"/>
<evidence type="ECO:0000256" key="4">
    <source>
        <dbReference type="SAM" id="MobiDB-lite"/>
    </source>
</evidence>
<evidence type="ECO:0000256" key="2">
    <source>
        <dbReference type="ARBA" id="ARBA00022443"/>
    </source>
</evidence>
<dbReference type="InterPro" id="IPR035462">
    <property type="entry name" value="Eps8_SH3"/>
</dbReference>
<dbReference type="Pfam" id="PF00018">
    <property type="entry name" value="SH3_1"/>
    <property type="match status" value="1"/>
</dbReference>
<dbReference type="InterPro" id="IPR011993">
    <property type="entry name" value="PH-like_dom_sf"/>
</dbReference>
<dbReference type="InterPro" id="IPR013625">
    <property type="entry name" value="PTB"/>
</dbReference>
<proteinExistence type="inferred from homology"/>
<dbReference type="InterPro" id="IPR036028">
    <property type="entry name" value="SH3-like_dom_sf"/>
</dbReference>